<gene>
    <name evidence="2" type="ORF">INT43_004812</name>
</gene>
<feature type="region of interest" description="Disordered" evidence="1">
    <location>
        <begin position="94"/>
        <end position="115"/>
    </location>
</feature>
<sequence length="154" mass="17476">MFNSFVISFLHTHIPFAFHSMTTTTNSDYSNSIEELPKLGNYGSHVSLKANGSRKTKTMQDISKVDNDPFAGMNTVVDYQQEIERLKIALAQTAPKAKRSETPLPRTSNCHTQDSSSIEIIEPVVSQAEQERFFAFMRMWTGGSQRWNNCSRCF</sequence>
<name>A0A8H7PE69_MORIS</name>
<accession>A0A8H7PE69</accession>
<keyword evidence="3" id="KW-1185">Reference proteome</keyword>
<dbReference type="OrthoDB" id="2417984at2759"/>
<evidence type="ECO:0000313" key="2">
    <source>
        <dbReference type="EMBL" id="KAG2172271.1"/>
    </source>
</evidence>
<reference evidence="2" key="1">
    <citation type="submission" date="2020-12" db="EMBL/GenBank/DDBJ databases">
        <title>Metabolic potential, ecology and presence of endohyphal bacteria is reflected in genomic diversity of Mucoromycotina.</title>
        <authorList>
            <person name="Muszewska A."/>
            <person name="Okrasinska A."/>
            <person name="Steczkiewicz K."/>
            <person name="Drgas O."/>
            <person name="Orlowska M."/>
            <person name="Perlinska-Lenart U."/>
            <person name="Aleksandrzak-Piekarczyk T."/>
            <person name="Szatraj K."/>
            <person name="Zielenkiewicz U."/>
            <person name="Pilsyk S."/>
            <person name="Malc E."/>
            <person name="Mieczkowski P."/>
            <person name="Kruszewska J.S."/>
            <person name="Biernat P."/>
            <person name="Pawlowska J."/>
        </authorList>
    </citation>
    <scope>NUCLEOTIDE SEQUENCE</scope>
    <source>
        <strain evidence="2">WA0000067209</strain>
    </source>
</reference>
<dbReference type="EMBL" id="JAEPQZ010000017">
    <property type="protein sequence ID" value="KAG2172271.1"/>
    <property type="molecule type" value="Genomic_DNA"/>
</dbReference>
<dbReference type="Proteomes" id="UP000654370">
    <property type="component" value="Unassembled WGS sequence"/>
</dbReference>
<evidence type="ECO:0000256" key="1">
    <source>
        <dbReference type="SAM" id="MobiDB-lite"/>
    </source>
</evidence>
<proteinExistence type="predicted"/>
<comment type="caution">
    <text evidence="2">The sequence shown here is derived from an EMBL/GenBank/DDBJ whole genome shotgun (WGS) entry which is preliminary data.</text>
</comment>
<evidence type="ECO:0000313" key="3">
    <source>
        <dbReference type="Proteomes" id="UP000654370"/>
    </source>
</evidence>
<feature type="compositionally biased region" description="Polar residues" evidence="1">
    <location>
        <begin position="105"/>
        <end position="114"/>
    </location>
</feature>
<dbReference type="AlphaFoldDB" id="A0A8H7PE69"/>
<protein>
    <submittedName>
        <fullName evidence="2">Uncharacterized protein</fullName>
    </submittedName>
</protein>
<organism evidence="2 3">
    <name type="scientific">Mortierella isabellina</name>
    <name type="common">Filamentous fungus</name>
    <name type="synonym">Umbelopsis isabellina</name>
    <dbReference type="NCBI Taxonomy" id="91625"/>
    <lineage>
        <taxon>Eukaryota</taxon>
        <taxon>Fungi</taxon>
        <taxon>Fungi incertae sedis</taxon>
        <taxon>Mucoromycota</taxon>
        <taxon>Mucoromycotina</taxon>
        <taxon>Umbelopsidomycetes</taxon>
        <taxon>Umbelopsidales</taxon>
        <taxon>Umbelopsidaceae</taxon>
        <taxon>Umbelopsis</taxon>
    </lineage>
</organism>